<keyword evidence="4" id="KW-1185">Reference proteome</keyword>
<gene>
    <name evidence="3" type="ORF">caldi_02870</name>
</gene>
<keyword evidence="2" id="KW-0472">Membrane</keyword>
<feature type="transmembrane region" description="Helical" evidence="2">
    <location>
        <begin position="132"/>
        <end position="154"/>
    </location>
</feature>
<name>A0AA35CHV2_9FIRM</name>
<feature type="transmembrane region" description="Helical" evidence="2">
    <location>
        <begin position="64"/>
        <end position="82"/>
    </location>
</feature>
<keyword evidence="2" id="KW-1133">Transmembrane helix</keyword>
<evidence type="ECO:0000313" key="3">
    <source>
        <dbReference type="EMBL" id="BDG59197.1"/>
    </source>
</evidence>
<keyword evidence="2" id="KW-0812">Transmembrane</keyword>
<dbReference type="EMBL" id="AP025628">
    <property type="protein sequence ID" value="BDG59197.1"/>
    <property type="molecule type" value="Genomic_DNA"/>
</dbReference>
<evidence type="ECO:0000256" key="2">
    <source>
        <dbReference type="SAM" id="Phobius"/>
    </source>
</evidence>
<feature type="region of interest" description="Disordered" evidence="1">
    <location>
        <begin position="251"/>
        <end position="278"/>
    </location>
</feature>
<accession>A0AA35CHV2</accession>
<feature type="transmembrane region" description="Helical" evidence="2">
    <location>
        <begin position="5"/>
        <end position="24"/>
    </location>
</feature>
<evidence type="ECO:0000313" key="4">
    <source>
        <dbReference type="Proteomes" id="UP001163687"/>
    </source>
</evidence>
<dbReference type="RefSeq" id="WP_264843315.1">
    <property type="nucleotide sequence ID" value="NZ_AP025628.1"/>
</dbReference>
<feature type="transmembrane region" description="Helical" evidence="2">
    <location>
        <begin position="30"/>
        <end position="52"/>
    </location>
</feature>
<reference evidence="3" key="1">
    <citation type="submission" date="2022-03" db="EMBL/GenBank/DDBJ databases">
        <title>Complete genome sequence of Caldinitratiruptor microaerophilus.</title>
        <authorList>
            <person name="Mukaiyama R."/>
            <person name="Nishiyama T."/>
            <person name="Ueda K."/>
        </authorList>
    </citation>
    <scope>NUCLEOTIDE SEQUENCE</scope>
    <source>
        <strain evidence="3">JCM 16183</strain>
    </source>
</reference>
<protein>
    <submittedName>
        <fullName evidence="3">Uncharacterized protein</fullName>
    </submittedName>
</protein>
<dbReference type="AlphaFoldDB" id="A0AA35CHV2"/>
<sequence>MRQRVAGYLTLAGLMSLSGGLLYLPVGHPFARLLALYALAGGGIGLYGAALLHADPPSGARRRALQHLTALSGLALYALGQLPPLVVYAGLLRRHPQATLPMIGHGALFLVALAALLPAARLVLAERVRRSLWVTALAGVTAITVSPFAMLWLWSSVWSVTADPPPGSEVPLDAVFRFTWPAWQGVGTTGYVAYVDATGAREYVESVTRAGFGRLIVTPEPLAPGRELEVMVCSGLRCRQFRYRTVPAVTGRAAPSGRSRGPEETPVRTAGWRVKDRL</sequence>
<feature type="transmembrane region" description="Helical" evidence="2">
    <location>
        <begin position="102"/>
        <end position="120"/>
    </location>
</feature>
<dbReference type="Proteomes" id="UP001163687">
    <property type="component" value="Chromosome"/>
</dbReference>
<dbReference type="KEGG" id="cmic:caldi_02870"/>
<proteinExistence type="predicted"/>
<organism evidence="3 4">
    <name type="scientific">Caldinitratiruptor microaerophilus</name>
    <dbReference type="NCBI Taxonomy" id="671077"/>
    <lineage>
        <taxon>Bacteria</taxon>
        <taxon>Bacillati</taxon>
        <taxon>Bacillota</taxon>
        <taxon>Clostridia</taxon>
        <taxon>Eubacteriales</taxon>
        <taxon>Symbiobacteriaceae</taxon>
        <taxon>Caldinitratiruptor</taxon>
    </lineage>
</organism>
<evidence type="ECO:0000256" key="1">
    <source>
        <dbReference type="SAM" id="MobiDB-lite"/>
    </source>
</evidence>